<feature type="region of interest" description="Disordered" evidence="1">
    <location>
        <begin position="164"/>
        <end position="223"/>
    </location>
</feature>
<dbReference type="Proteomes" id="UP000247409">
    <property type="component" value="Unassembled WGS sequence"/>
</dbReference>
<organism evidence="2 3">
    <name type="scientific">Gracilariopsis chorda</name>
    <dbReference type="NCBI Taxonomy" id="448386"/>
    <lineage>
        <taxon>Eukaryota</taxon>
        <taxon>Rhodophyta</taxon>
        <taxon>Florideophyceae</taxon>
        <taxon>Rhodymeniophycidae</taxon>
        <taxon>Gracilariales</taxon>
        <taxon>Gracilariaceae</taxon>
        <taxon>Gracilariopsis</taxon>
    </lineage>
</organism>
<accession>A0A2V3IJI8</accession>
<comment type="caution">
    <text evidence="2">The sequence shown here is derived from an EMBL/GenBank/DDBJ whole genome shotgun (WGS) entry which is preliminary data.</text>
</comment>
<gene>
    <name evidence="2" type="ORF">BWQ96_08071</name>
</gene>
<dbReference type="EMBL" id="NBIV01000173">
    <property type="protein sequence ID" value="PXF42203.1"/>
    <property type="molecule type" value="Genomic_DNA"/>
</dbReference>
<name>A0A2V3IJI8_9FLOR</name>
<keyword evidence="3" id="KW-1185">Reference proteome</keyword>
<evidence type="ECO:0000256" key="1">
    <source>
        <dbReference type="SAM" id="MobiDB-lite"/>
    </source>
</evidence>
<protein>
    <submittedName>
        <fullName evidence="2">Uncharacterized protein</fullName>
    </submittedName>
</protein>
<feature type="compositionally biased region" description="Acidic residues" evidence="1">
    <location>
        <begin position="171"/>
        <end position="196"/>
    </location>
</feature>
<proteinExistence type="predicted"/>
<evidence type="ECO:0000313" key="3">
    <source>
        <dbReference type="Proteomes" id="UP000247409"/>
    </source>
</evidence>
<evidence type="ECO:0000313" key="2">
    <source>
        <dbReference type="EMBL" id="PXF42203.1"/>
    </source>
</evidence>
<sequence length="223" mass="25285">MFEIDSNRRFARDGRYVIIPAHWNTIESPRGCPTELLPVLTYYVSELEKSPYSGYWVVVYREFIAKTACYILCDVYDTYLLWYMTPVARQLARSLDCSVVLGSSVNQADFHHLLDVMDQVNWDLVPNEHRARGSLALSADHAPGRTSNQGGDFICQPVGYVFEPQPANSDAPDDEEGYDDPVIDEMDDSEYVDLENIEGPMPVEQEGSCKRDGAAATDKQWRE</sequence>
<dbReference type="AlphaFoldDB" id="A0A2V3IJI8"/>
<feature type="compositionally biased region" description="Basic and acidic residues" evidence="1">
    <location>
        <begin position="207"/>
        <end position="223"/>
    </location>
</feature>
<reference evidence="2 3" key="1">
    <citation type="journal article" date="2018" name="Mol. Biol. Evol.">
        <title>Analysis of the draft genome of the red seaweed Gracilariopsis chorda provides insights into genome size evolution in Rhodophyta.</title>
        <authorList>
            <person name="Lee J."/>
            <person name="Yang E.C."/>
            <person name="Graf L."/>
            <person name="Yang J.H."/>
            <person name="Qiu H."/>
            <person name="Zel Zion U."/>
            <person name="Chan C.X."/>
            <person name="Stephens T.G."/>
            <person name="Weber A.P.M."/>
            <person name="Boo G.H."/>
            <person name="Boo S.M."/>
            <person name="Kim K.M."/>
            <person name="Shin Y."/>
            <person name="Jung M."/>
            <person name="Lee S.J."/>
            <person name="Yim H.S."/>
            <person name="Lee J.H."/>
            <person name="Bhattacharya D."/>
            <person name="Yoon H.S."/>
        </authorList>
    </citation>
    <scope>NUCLEOTIDE SEQUENCE [LARGE SCALE GENOMIC DNA]</scope>
    <source>
        <strain evidence="2 3">SKKU-2015</strain>
        <tissue evidence="2">Whole body</tissue>
    </source>
</reference>